<evidence type="ECO:0000256" key="7">
    <source>
        <dbReference type="ARBA" id="ARBA00022723"/>
    </source>
</evidence>
<dbReference type="Pfam" id="PF02445">
    <property type="entry name" value="NadA"/>
    <property type="match status" value="1"/>
</dbReference>
<keyword evidence="3 10" id="KW-0004">4Fe-4S</keyword>
<dbReference type="Proteomes" id="UP000503399">
    <property type="component" value="Chromosome"/>
</dbReference>
<evidence type="ECO:0000256" key="3">
    <source>
        <dbReference type="ARBA" id="ARBA00022485"/>
    </source>
</evidence>
<organism evidence="11 12">
    <name type="scientific">Candidatus Hydrogenisulfobacillus filiaventi</name>
    <dbReference type="NCBI Taxonomy" id="2707344"/>
    <lineage>
        <taxon>Bacteria</taxon>
        <taxon>Bacillati</taxon>
        <taxon>Bacillota</taxon>
        <taxon>Clostridia</taxon>
        <taxon>Eubacteriales</taxon>
        <taxon>Clostridiales Family XVII. Incertae Sedis</taxon>
        <taxon>Candidatus Hydrogenisulfobacillus</taxon>
    </lineage>
</organism>
<dbReference type="NCBIfam" id="NF006878">
    <property type="entry name" value="PRK09375.1-2"/>
    <property type="match status" value="1"/>
</dbReference>
<dbReference type="GO" id="GO:0005737">
    <property type="term" value="C:cytoplasm"/>
    <property type="evidence" value="ECO:0007669"/>
    <property type="project" value="UniProtKB-SubCell"/>
</dbReference>
<comment type="similarity">
    <text evidence="10">Belongs to the quinolinate synthase family. Type 2 subfamily.</text>
</comment>
<evidence type="ECO:0000256" key="5">
    <source>
        <dbReference type="ARBA" id="ARBA00022642"/>
    </source>
</evidence>
<keyword evidence="5 10" id="KW-0662">Pyridine nucleotide biosynthesis</keyword>
<evidence type="ECO:0000256" key="6">
    <source>
        <dbReference type="ARBA" id="ARBA00022679"/>
    </source>
</evidence>
<keyword evidence="4 10" id="KW-0963">Cytoplasm</keyword>
<dbReference type="InterPro" id="IPR003473">
    <property type="entry name" value="NadA"/>
</dbReference>
<feature type="binding site" evidence="10">
    <location>
        <position position="183"/>
    </location>
    <ligand>
        <name>[4Fe-4S] cluster</name>
        <dbReference type="ChEBI" id="CHEBI:49883"/>
    </ligand>
</feature>
<evidence type="ECO:0000256" key="9">
    <source>
        <dbReference type="ARBA" id="ARBA00023014"/>
    </source>
</evidence>
<dbReference type="EC" id="2.5.1.72" evidence="2 10"/>
<dbReference type="InterPro" id="IPR036094">
    <property type="entry name" value="NadA_sf"/>
</dbReference>
<dbReference type="NCBIfam" id="NF006879">
    <property type="entry name" value="PRK09375.1-4"/>
    <property type="match status" value="1"/>
</dbReference>
<evidence type="ECO:0000256" key="1">
    <source>
        <dbReference type="ARBA" id="ARBA00005065"/>
    </source>
</evidence>
<feature type="binding site" evidence="10">
    <location>
        <begin position="209"/>
        <end position="211"/>
    </location>
    <ligand>
        <name>iminosuccinate</name>
        <dbReference type="ChEBI" id="CHEBI:77875"/>
    </ligand>
</feature>
<dbReference type="AlphaFoldDB" id="A0A6F8ZJZ9"/>
<dbReference type="KEGG" id="hfv:R50_2598"/>
<comment type="catalytic activity">
    <reaction evidence="10">
        <text>iminosuccinate + dihydroxyacetone phosphate = quinolinate + phosphate + 2 H2O + H(+)</text>
        <dbReference type="Rhea" id="RHEA:25888"/>
        <dbReference type="ChEBI" id="CHEBI:15377"/>
        <dbReference type="ChEBI" id="CHEBI:15378"/>
        <dbReference type="ChEBI" id="CHEBI:29959"/>
        <dbReference type="ChEBI" id="CHEBI:43474"/>
        <dbReference type="ChEBI" id="CHEBI:57642"/>
        <dbReference type="ChEBI" id="CHEBI:77875"/>
        <dbReference type="EC" id="2.5.1.72"/>
    </reaction>
</comment>
<keyword evidence="8 10" id="KW-0408">Iron</keyword>
<keyword evidence="7 10" id="KW-0479">Metal-binding</keyword>
<accession>A0A6F8ZJZ9</accession>
<evidence type="ECO:0000256" key="2">
    <source>
        <dbReference type="ARBA" id="ARBA00012669"/>
    </source>
</evidence>
<dbReference type="GO" id="GO:0008987">
    <property type="term" value="F:quinolinate synthetase A activity"/>
    <property type="evidence" value="ECO:0007669"/>
    <property type="project" value="UniProtKB-UniRule"/>
</dbReference>
<evidence type="ECO:0000256" key="4">
    <source>
        <dbReference type="ARBA" id="ARBA00022490"/>
    </source>
</evidence>
<feature type="binding site" evidence="10">
    <location>
        <position position="51"/>
    </location>
    <ligand>
        <name>iminosuccinate</name>
        <dbReference type="ChEBI" id="CHEBI:77875"/>
    </ligand>
</feature>
<name>A0A6F8ZJZ9_9FIRM</name>
<dbReference type="HAMAP" id="MF_00568">
    <property type="entry name" value="NadA_type2"/>
    <property type="match status" value="1"/>
</dbReference>
<evidence type="ECO:0000313" key="12">
    <source>
        <dbReference type="Proteomes" id="UP000503399"/>
    </source>
</evidence>
<comment type="function">
    <text evidence="10">Catalyzes the condensation of iminoaspartate with dihydroxyacetone phosphate to form quinolinate.</text>
</comment>
<comment type="subcellular location">
    <subcellularLocation>
        <location evidence="10">Cytoplasm</location>
    </subcellularLocation>
</comment>
<evidence type="ECO:0000313" key="11">
    <source>
        <dbReference type="EMBL" id="CAB1130090.1"/>
    </source>
</evidence>
<comment type="pathway">
    <text evidence="1 10">Cofactor biosynthesis; NAD(+) biosynthesis; quinolinate from iminoaspartate: step 1/1.</text>
</comment>
<proteinExistence type="inferred from homology"/>
<dbReference type="SUPFAM" id="SSF142754">
    <property type="entry name" value="NadA-like"/>
    <property type="match status" value="1"/>
</dbReference>
<dbReference type="InterPro" id="IPR023066">
    <property type="entry name" value="Quinolinate_synth_type2"/>
</dbReference>
<dbReference type="Gene3D" id="3.40.50.10800">
    <property type="entry name" value="NadA-like"/>
    <property type="match status" value="3"/>
</dbReference>
<dbReference type="PANTHER" id="PTHR30573">
    <property type="entry name" value="QUINOLINATE SYNTHETASE A"/>
    <property type="match status" value="1"/>
</dbReference>
<dbReference type="NCBIfam" id="TIGR00550">
    <property type="entry name" value="nadA"/>
    <property type="match status" value="1"/>
</dbReference>
<keyword evidence="12" id="KW-1185">Reference proteome</keyword>
<dbReference type="FunFam" id="3.40.50.10800:FF:000003">
    <property type="entry name" value="Quinolinate synthase A"/>
    <property type="match status" value="1"/>
</dbReference>
<evidence type="ECO:0000256" key="10">
    <source>
        <dbReference type="HAMAP-Rule" id="MF_00568"/>
    </source>
</evidence>
<dbReference type="GO" id="GO:0034628">
    <property type="term" value="P:'de novo' NAD+ biosynthetic process from L-aspartate"/>
    <property type="evidence" value="ECO:0007669"/>
    <property type="project" value="TreeGrafter"/>
</dbReference>
<dbReference type="GO" id="GO:0046872">
    <property type="term" value="F:metal ion binding"/>
    <property type="evidence" value="ECO:0007669"/>
    <property type="project" value="UniProtKB-KW"/>
</dbReference>
<reference evidence="11 12" key="1">
    <citation type="submission" date="2020-02" db="EMBL/GenBank/DDBJ databases">
        <authorList>
            <person name="Hogendoorn C."/>
        </authorList>
    </citation>
    <scope>NUCLEOTIDE SEQUENCE [LARGE SCALE GENOMIC DNA]</scope>
    <source>
        <strain evidence="11">R501</strain>
    </source>
</reference>
<feature type="binding site" evidence="10">
    <location>
        <position position="139"/>
    </location>
    <ligand>
        <name>iminosuccinate</name>
        <dbReference type="ChEBI" id="CHEBI:77875"/>
    </ligand>
</feature>
<feature type="binding site" evidence="10">
    <location>
        <position position="278"/>
    </location>
    <ligand>
        <name>[4Fe-4S] cluster</name>
        <dbReference type="ChEBI" id="CHEBI:49883"/>
    </ligand>
</feature>
<feature type="binding site" evidence="10">
    <location>
        <begin position="122"/>
        <end position="124"/>
    </location>
    <ligand>
        <name>iminosuccinate</name>
        <dbReference type="ChEBI" id="CHEBI:77875"/>
    </ligand>
</feature>
<dbReference type="GO" id="GO:0051539">
    <property type="term" value="F:4 iron, 4 sulfur cluster binding"/>
    <property type="evidence" value="ECO:0007669"/>
    <property type="project" value="UniProtKB-KW"/>
</dbReference>
<dbReference type="UniPathway" id="UPA00253">
    <property type="reaction ID" value="UER00327"/>
</dbReference>
<dbReference type="EMBL" id="LR778114">
    <property type="protein sequence ID" value="CAB1130090.1"/>
    <property type="molecule type" value="Genomic_DNA"/>
</dbReference>
<feature type="binding site" evidence="10">
    <location>
        <position position="34"/>
    </location>
    <ligand>
        <name>iminosuccinate</name>
        <dbReference type="ChEBI" id="CHEBI:77875"/>
    </ligand>
</feature>
<evidence type="ECO:0000256" key="8">
    <source>
        <dbReference type="ARBA" id="ARBA00023004"/>
    </source>
</evidence>
<comment type="cofactor">
    <cofactor evidence="10">
        <name>[4Fe-4S] cluster</name>
        <dbReference type="ChEBI" id="CHEBI:49883"/>
    </cofactor>
    <text evidence="10">Binds 1 [4Fe-4S] cluster per subunit.</text>
</comment>
<feature type="binding site" evidence="10">
    <location>
        <position position="96"/>
    </location>
    <ligand>
        <name>[4Fe-4S] cluster</name>
        <dbReference type="ChEBI" id="CHEBI:49883"/>
    </ligand>
</feature>
<keyword evidence="9 10" id="KW-0411">Iron-sulfur</keyword>
<sequence>MALETGLPATGEEARLIAEIQELKRERDALILAHNYELGPVQDIADATGDSLALARYAQKSSARTLVMCGVYFMAETASILCPDKTVLIPDPEAGCTLADAMTPEQLLAWKAEYPDAVVVSYVNTSAAVKALSDYCCTSANAVDVVRAIDPDRPVLFGPDFFLGSYVARVTGRPNLHVWPGECHVHAAILPEKMEEEVARNPGSELLVHPECGCTTRALALPPRKVAARVLSTDGMLRYARESSATTFVVATELGLLHRLRKENPGKAFLPAHEGAVCPFMKMITLEKIRDALRDNRYEVRVPDDIRQRALLPLERMVAISPPQRHDI</sequence>
<feature type="binding site" evidence="10">
    <location>
        <position position="233"/>
    </location>
    <ligand>
        <name>iminosuccinate</name>
        <dbReference type="ChEBI" id="CHEBI:77875"/>
    </ligand>
</feature>
<keyword evidence="6 10" id="KW-0808">Transferase</keyword>
<protein>
    <recommendedName>
        <fullName evidence="2 10">Quinolinate synthase</fullName>
        <ecNumber evidence="2 10">2.5.1.72</ecNumber>
    </recommendedName>
</protein>
<gene>
    <name evidence="10 11" type="primary">nadA</name>
    <name evidence="11" type="ORF">R50_2598</name>
</gene>
<dbReference type="PANTHER" id="PTHR30573:SF0">
    <property type="entry name" value="QUINOLINATE SYNTHASE, CHLOROPLASTIC"/>
    <property type="match status" value="1"/>
</dbReference>